<feature type="signal peptide" evidence="1">
    <location>
        <begin position="1"/>
        <end position="18"/>
    </location>
</feature>
<keyword evidence="1" id="KW-0732">Signal</keyword>
<proteinExistence type="predicted"/>
<keyword evidence="3" id="KW-1185">Reference proteome</keyword>
<dbReference type="EMBL" id="CP040710">
    <property type="protein sequence ID" value="QCX00443.1"/>
    <property type="molecule type" value="Genomic_DNA"/>
</dbReference>
<feature type="chain" id="PRO_5023053642" description="Tetratricopeptide repeat protein" evidence="1">
    <location>
        <begin position="19"/>
        <end position="207"/>
    </location>
</feature>
<name>A0A5B7STQ9_9FLAO</name>
<sequence length="207" mass="23251">MKKAMLITTILISALAFGQDQYSKGMQKAFEIWGEGKPAEASNMFERIATAEMDNWLPYYYVASINTILSFGEKDQEKLARQLEKAQEFVDLAKAISPDNPEILVQQAMIHTAWIASDGATYGMTLSGKIVALYQKALQLAPDNPRVVFSKAEWDMGSAQYFGQDTAPFCKDVKRSLELFDTFKPESDFHPNWGKERAKATLKNCAE</sequence>
<dbReference type="SUPFAM" id="SSF48452">
    <property type="entry name" value="TPR-like"/>
    <property type="match status" value="1"/>
</dbReference>
<dbReference type="RefSeq" id="WP_138852788.1">
    <property type="nucleotide sequence ID" value="NZ_CP040710.1"/>
</dbReference>
<evidence type="ECO:0000313" key="3">
    <source>
        <dbReference type="Proteomes" id="UP000310017"/>
    </source>
</evidence>
<dbReference type="KEGG" id="asag:FGM00_10080"/>
<dbReference type="OrthoDB" id="1150971at2"/>
<organism evidence="2 3">
    <name type="scientific">Aggregatimonas sangjinii</name>
    <dbReference type="NCBI Taxonomy" id="2583587"/>
    <lineage>
        <taxon>Bacteria</taxon>
        <taxon>Pseudomonadati</taxon>
        <taxon>Bacteroidota</taxon>
        <taxon>Flavobacteriia</taxon>
        <taxon>Flavobacteriales</taxon>
        <taxon>Flavobacteriaceae</taxon>
        <taxon>Aggregatimonas</taxon>
    </lineage>
</organism>
<dbReference type="InterPro" id="IPR011990">
    <property type="entry name" value="TPR-like_helical_dom_sf"/>
</dbReference>
<accession>A0A5B7STQ9</accession>
<gene>
    <name evidence="2" type="ORF">FGM00_10080</name>
</gene>
<evidence type="ECO:0000256" key="1">
    <source>
        <dbReference type="SAM" id="SignalP"/>
    </source>
</evidence>
<dbReference type="Proteomes" id="UP000310017">
    <property type="component" value="Chromosome"/>
</dbReference>
<reference evidence="2 3" key="1">
    <citation type="submission" date="2019-05" db="EMBL/GenBank/DDBJ databases">
        <title>Genome sequencing of F202Z8.</title>
        <authorList>
            <person name="Kwon Y.M."/>
        </authorList>
    </citation>
    <scope>NUCLEOTIDE SEQUENCE [LARGE SCALE GENOMIC DNA]</scope>
    <source>
        <strain evidence="2 3">F202Z8</strain>
    </source>
</reference>
<evidence type="ECO:0008006" key="4">
    <source>
        <dbReference type="Google" id="ProtNLM"/>
    </source>
</evidence>
<dbReference type="AlphaFoldDB" id="A0A5B7STQ9"/>
<evidence type="ECO:0000313" key="2">
    <source>
        <dbReference type="EMBL" id="QCX00443.1"/>
    </source>
</evidence>
<protein>
    <recommendedName>
        <fullName evidence="4">Tetratricopeptide repeat protein</fullName>
    </recommendedName>
</protein>
<dbReference type="Gene3D" id="1.25.40.10">
    <property type="entry name" value="Tetratricopeptide repeat domain"/>
    <property type="match status" value="1"/>
</dbReference>